<feature type="compositionally biased region" description="Basic and acidic residues" evidence="1">
    <location>
        <begin position="138"/>
        <end position="147"/>
    </location>
</feature>
<dbReference type="EMBL" id="NAJN01000004">
    <property type="protein sequence ID" value="TKA82236.1"/>
    <property type="molecule type" value="Genomic_DNA"/>
</dbReference>
<dbReference type="InterPro" id="IPR059181">
    <property type="entry name" value="RWDD2A-B_C"/>
</dbReference>
<feature type="compositionally biased region" description="Polar residues" evidence="1">
    <location>
        <begin position="113"/>
        <end position="127"/>
    </location>
</feature>
<evidence type="ECO:0000259" key="2">
    <source>
        <dbReference type="PROSITE" id="PS50908"/>
    </source>
</evidence>
<organism evidence="3 4">
    <name type="scientific">Cryomyces minteri</name>
    <dbReference type="NCBI Taxonomy" id="331657"/>
    <lineage>
        <taxon>Eukaryota</taxon>
        <taxon>Fungi</taxon>
        <taxon>Dikarya</taxon>
        <taxon>Ascomycota</taxon>
        <taxon>Pezizomycotina</taxon>
        <taxon>Dothideomycetes</taxon>
        <taxon>Dothideomycetes incertae sedis</taxon>
        <taxon>Cryomyces</taxon>
    </lineage>
</organism>
<dbReference type="InterPro" id="IPR016135">
    <property type="entry name" value="UBQ-conjugating_enzyme/RWD"/>
</dbReference>
<evidence type="ECO:0000313" key="4">
    <source>
        <dbReference type="Proteomes" id="UP000308768"/>
    </source>
</evidence>
<reference evidence="3 4" key="1">
    <citation type="submission" date="2017-03" db="EMBL/GenBank/DDBJ databases">
        <title>Genomes of endolithic fungi from Antarctica.</title>
        <authorList>
            <person name="Coleine C."/>
            <person name="Masonjones S."/>
            <person name="Stajich J.E."/>
        </authorList>
    </citation>
    <scope>NUCLEOTIDE SEQUENCE [LARGE SCALE GENOMIC DNA]</scope>
    <source>
        <strain evidence="3 4">CCFEE 5187</strain>
    </source>
</reference>
<accession>A0A4U0Y0I6</accession>
<name>A0A4U0Y0I6_9PEZI</name>
<dbReference type="OrthoDB" id="432412at2759"/>
<evidence type="ECO:0000256" key="1">
    <source>
        <dbReference type="SAM" id="MobiDB-lite"/>
    </source>
</evidence>
<evidence type="ECO:0000313" key="3">
    <source>
        <dbReference type="EMBL" id="TKA82236.1"/>
    </source>
</evidence>
<dbReference type="SUPFAM" id="SSF54495">
    <property type="entry name" value="UBC-like"/>
    <property type="match status" value="1"/>
</dbReference>
<dbReference type="PROSITE" id="PS50908">
    <property type="entry name" value="RWD"/>
    <property type="match status" value="1"/>
</dbReference>
<dbReference type="CDD" id="cd23822">
    <property type="entry name" value="RWD_ScYIH1-like"/>
    <property type="match status" value="1"/>
</dbReference>
<sequence>MNPALEDEIASINAIYDASTLVSISSSTSLCTLQLPSSATVLRLEFPPDYPDSPPVILGTQTAGAKGEGKTLVDLVTKVLRGVFRAGDPCVFGLVEEVEGVLKEKGVRADVGDTQSNNGVSNPNSVCGGSDEDDGDSENAHPSERFDANAPKGSATHKTPDIVPGKSSNKSQSNTQAFRALIRTHHITSRKKVAKLKHAADNCACYVVLRSGGSPGIMYVEGSEDGVKDWVATVQGLRYKDYQLVFRPEPIKRDKAVDATATGGSGLYEMATVKEFGAKMHELGVLSWWRRGMGYAADGG</sequence>
<feature type="region of interest" description="Disordered" evidence="1">
    <location>
        <begin position="109"/>
        <end position="174"/>
    </location>
</feature>
<dbReference type="Proteomes" id="UP000308768">
    <property type="component" value="Unassembled WGS sequence"/>
</dbReference>
<dbReference type="CDD" id="cd24163">
    <property type="entry name" value="RWDD2_C"/>
    <property type="match status" value="1"/>
</dbReference>
<dbReference type="STRING" id="331657.A0A4U0Y0I6"/>
<keyword evidence="4" id="KW-1185">Reference proteome</keyword>
<proteinExistence type="predicted"/>
<comment type="caution">
    <text evidence="3">The sequence shown here is derived from an EMBL/GenBank/DDBJ whole genome shotgun (WGS) entry which is preliminary data.</text>
</comment>
<dbReference type="AlphaFoldDB" id="A0A4U0Y0I6"/>
<dbReference type="Pfam" id="PF05773">
    <property type="entry name" value="RWD"/>
    <property type="match status" value="1"/>
</dbReference>
<protein>
    <recommendedName>
        <fullName evidence="2">RWD domain-containing protein</fullName>
    </recommendedName>
</protein>
<dbReference type="InterPro" id="IPR006575">
    <property type="entry name" value="RWD_dom"/>
</dbReference>
<gene>
    <name evidence="3" type="ORF">B0A49_00421</name>
</gene>
<feature type="domain" description="RWD" evidence="2">
    <location>
        <begin position="7"/>
        <end position="105"/>
    </location>
</feature>